<dbReference type="EMBL" id="LSRX01000113">
    <property type="protein sequence ID" value="OLQ08615.1"/>
    <property type="molecule type" value="Genomic_DNA"/>
</dbReference>
<accession>A0A1Q9EMG3</accession>
<reference evidence="3 4" key="1">
    <citation type="submission" date="2016-02" db="EMBL/GenBank/DDBJ databases">
        <title>Genome analysis of coral dinoflagellate symbionts highlights evolutionary adaptations to a symbiotic lifestyle.</title>
        <authorList>
            <person name="Aranda M."/>
            <person name="Li Y."/>
            <person name="Liew Y.J."/>
            <person name="Baumgarten S."/>
            <person name="Simakov O."/>
            <person name="Wilson M."/>
            <person name="Piel J."/>
            <person name="Ashoor H."/>
            <person name="Bougouffa S."/>
            <person name="Bajic V.B."/>
            <person name="Ryu T."/>
            <person name="Ravasi T."/>
            <person name="Bayer T."/>
            <person name="Micklem G."/>
            <person name="Kim H."/>
            <person name="Bhak J."/>
            <person name="Lajeunesse T.C."/>
            <person name="Voolstra C.R."/>
        </authorList>
    </citation>
    <scope>NUCLEOTIDE SEQUENCE [LARGE SCALE GENOMIC DNA]</scope>
    <source>
        <strain evidence="3 4">CCMP2467</strain>
    </source>
</reference>
<name>A0A1Q9EMG3_SYMMI</name>
<comment type="caution">
    <text evidence="3">The sequence shown here is derived from an EMBL/GenBank/DDBJ whole genome shotgun (WGS) entry which is preliminary data.</text>
</comment>
<evidence type="ECO:0000313" key="3">
    <source>
        <dbReference type="EMBL" id="OLQ08615.1"/>
    </source>
</evidence>
<keyword evidence="2" id="KW-0732">Signal</keyword>
<evidence type="ECO:0000313" key="4">
    <source>
        <dbReference type="Proteomes" id="UP000186817"/>
    </source>
</evidence>
<evidence type="ECO:0000256" key="1">
    <source>
        <dbReference type="SAM" id="MobiDB-lite"/>
    </source>
</evidence>
<dbReference type="AlphaFoldDB" id="A0A1Q9EMG3"/>
<protein>
    <submittedName>
        <fullName evidence="3">Uncharacterized protein</fullName>
    </submittedName>
</protein>
<feature type="signal peptide" evidence="2">
    <location>
        <begin position="1"/>
        <end position="22"/>
    </location>
</feature>
<gene>
    <name evidence="3" type="ORF">AK812_SmicGene7843</name>
</gene>
<evidence type="ECO:0000256" key="2">
    <source>
        <dbReference type="SAM" id="SignalP"/>
    </source>
</evidence>
<proteinExistence type="predicted"/>
<sequence length="240" mass="28017">MSWHLRAHRLALTLLILGCIQELNFFSPKLKSESPKRAGPAESRRLQASPMNARSWNPSMDAASGLRKSLQAYFRPQDIGAREMKATFKSAQDALQKYHRKHRFVPTRASFHRWGVPGFFHAFVLLEGDKQRKWWHFWKRQDMSMTVLIDFGAFGVRVMSNSPEELDSFYRAQMVNKDAVPDIVRWLKQRRLAKKVDVNGPDAIPSIVKWLQLKVKKEQKYHVVKYNCHHFAHELMSSLT</sequence>
<dbReference type="OrthoDB" id="411328at2759"/>
<keyword evidence="4" id="KW-1185">Reference proteome</keyword>
<dbReference type="Proteomes" id="UP000186817">
    <property type="component" value="Unassembled WGS sequence"/>
</dbReference>
<organism evidence="3 4">
    <name type="scientific">Symbiodinium microadriaticum</name>
    <name type="common">Dinoflagellate</name>
    <name type="synonym">Zooxanthella microadriatica</name>
    <dbReference type="NCBI Taxonomy" id="2951"/>
    <lineage>
        <taxon>Eukaryota</taxon>
        <taxon>Sar</taxon>
        <taxon>Alveolata</taxon>
        <taxon>Dinophyceae</taxon>
        <taxon>Suessiales</taxon>
        <taxon>Symbiodiniaceae</taxon>
        <taxon>Symbiodinium</taxon>
    </lineage>
</organism>
<feature type="region of interest" description="Disordered" evidence="1">
    <location>
        <begin position="31"/>
        <end position="58"/>
    </location>
</feature>
<feature type="compositionally biased region" description="Polar residues" evidence="1">
    <location>
        <begin position="49"/>
        <end position="58"/>
    </location>
</feature>
<feature type="chain" id="PRO_5043388620" evidence="2">
    <location>
        <begin position="23"/>
        <end position="240"/>
    </location>
</feature>